<keyword evidence="3" id="KW-1185">Reference proteome</keyword>
<dbReference type="PANTHER" id="PTHR33223:SF11">
    <property type="entry name" value="ELEMENT PROTEIN, PUTATIVE-RELATED"/>
    <property type="match status" value="1"/>
</dbReference>
<evidence type="ECO:0000313" key="2">
    <source>
        <dbReference type="EMBL" id="WVZ08241.1"/>
    </source>
</evidence>
<dbReference type="Proteomes" id="UP001374535">
    <property type="component" value="Chromosome 6"/>
</dbReference>
<feature type="domain" description="Retrotransposon gag" evidence="1">
    <location>
        <begin position="135"/>
        <end position="227"/>
    </location>
</feature>
<organism evidence="2 3">
    <name type="scientific">Vigna mungo</name>
    <name type="common">Black gram</name>
    <name type="synonym">Phaseolus mungo</name>
    <dbReference type="NCBI Taxonomy" id="3915"/>
    <lineage>
        <taxon>Eukaryota</taxon>
        <taxon>Viridiplantae</taxon>
        <taxon>Streptophyta</taxon>
        <taxon>Embryophyta</taxon>
        <taxon>Tracheophyta</taxon>
        <taxon>Spermatophyta</taxon>
        <taxon>Magnoliopsida</taxon>
        <taxon>eudicotyledons</taxon>
        <taxon>Gunneridae</taxon>
        <taxon>Pentapetalae</taxon>
        <taxon>rosids</taxon>
        <taxon>fabids</taxon>
        <taxon>Fabales</taxon>
        <taxon>Fabaceae</taxon>
        <taxon>Papilionoideae</taxon>
        <taxon>50 kb inversion clade</taxon>
        <taxon>NPAAA clade</taxon>
        <taxon>indigoferoid/millettioid clade</taxon>
        <taxon>Phaseoleae</taxon>
        <taxon>Vigna</taxon>
    </lineage>
</organism>
<protein>
    <recommendedName>
        <fullName evidence="1">Retrotransposon gag domain-containing protein</fullName>
    </recommendedName>
</protein>
<dbReference type="AlphaFoldDB" id="A0AAQ3NFV6"/>
<evidence type="ECO:0000259" key="1">
    <source>
        <dbReference type="Pfam" id="PF03732"/>
    </source>
</evidence>
<dbReference type="PANTHER" id="PTHR33223">
    <property type="entry name" value="CCHC-TYPE DOMAIN-CONTAINING PROTEIN"/>
    <property type="match status" value="1"/>
</dbReference>
<dbReference type="EMBL" id="CP144695">
    <property type="protein sequence ID" value="WVZ08241.1"/>
    <property type="molecule type" value="Genomic_DNA"/>
</dbReference>
<sequence length="284" mass="32683">MRGTVAPGDLLFDSEIERTTRSNKISARIRMGEGRREQRRIEEEEETSTMAVEQPLRRTLRDYAMPNPNSYQGSIVRPPIQANNFEIKPALLQVIQQNRFGGAVSEYPNSHLDNFLAICDTLKINGVSDYAIHLRLFPFSLRDKAKRWLQSQPQGSIPTWEDMATKFVTKYFPPSKLAKMRSEIITFVQQETESLYEAWERYKELLRKCPHHALPEWLQVQIFYNVLSPSFKAILDAASGGSFNMKTPKEALETLELMANNIVNMQFDRQNRKAGVLEVNTSPK</sequence>
<name>A0AAQ3NFV6_VIGMU</name>
<reference evidence="2 3" key="1">
    <citation type="journal article" date="2023" name="Life. Sci Alliance">
        <title>Evolutionary insights into 3D genome organization and epigenetic landscape of Vigna mungo.</title>
        <authorList>
            <person name="Junaid A."/>
            <person name="Singh B."/>
            <person name="Bhatia S."/>
        </authorList>
    </citation>
    <scope>NUCLEOTIDE SEQUENCE [LARGE SCALE GENOMIC DNA]</scope>
    <source>
        <strain evidence="2">Urdbean</strain>
    </source>
</reference>
<gene>
    <name evidence="2" type="ORF">V8G54_021587</name>
</gene>
<dbReference type="Pfam" id="PF03732">
    <property type="entry name" value="Retrotrans_gag"/>
    <property type="match status" value="1"/>
</dbReference>
<accession>A0AAQ3NFV6</accession>
<dbReference type="InterPro" id="IPR005162">
    <property type="entry name" value="Retrotrans_gag_dom"/>
</dbReference>
<proteinExistence type="predicted"/>
<evidence type="ECO:0000313" key="3">
    <source>
        <dbReference type="Proteomes" id="UP001374535"/>
    </source>
</evidence>